<dbReference type="AlphaFoldDB" id="A0A8J7VXP0"/>
<dbReference type="PANTHER" id="PTHR34387:SF2">
    <property type="entry name" value="SLR1258 PROTEIN"/>
    <property type="match status" value="1"/>
</dbReference>
<name>A0A8J7VXP0_9GAMM</name>
<dbReference type="EMBL" id="JAGQFT010000183">
    <property type="protein sequence ID" value="MBR0563821.1"/>
    <property type="molecule type" value="Genomic_DNA"/>
</dbReference>
<gene>
    <name evidence="2" type="ORF">KB893_010245</name>
    <name evidence="1" type="ORF">KB893_15065</name>
</gene>
<evidence type="ECO:0000313" key="1">
    <source>
        <dbReference type="EMBL" id="MBR0563821.1"/>
    </source>
</evidence>
<dbReference type="GO" id="GO:0006974">
    <property type="term" value="P:DNA damage response"/>
    <property type="evidence" value="ECO:0007669"/>
    <property type="project" value="TreeGrafter"/>
</dbReference>
<dbReference type="PANTHER" id="PTHR34387">
    <property type="entry name" value="SLR1258 PROTEIN"/>
    <property type="match status" value="1"/>
</dbReference>
<dbReference type="Gene3D" id="3.30.70.2970">
    <property type="entry name" value="Protein of unknown function (DUF541), domain 2"/>
    <property type="match status" value="1"/>
</dbReference>
<dbReference type="Pfam" id="PF04402">
    <property type="entry name" value="SIMPL"/>
    <property type="match status" value="1"/>
</dbReference>
<accession>A0A8J7VXP0</accession>
<dbReference type="InterPro" id="IPR016907">
    <property type="entry name" value="UCP029033"/>
</dbReference>
<dbReference type="PIRSF" id="PIRSF029033">
    <property type="entry name" value="UCP029033"/>
    <property type="match status" value="1"/>
</dbReference>
<reference evidence="1" key="2">
    <citation type="submission" date="2021-04" db="EMBL/GenBank/DDBJ databases">
        <authorList>
            <person name="Karlyshev A.V."/>
        </authorList>
    </citation>
    <scope>NUCLEOTIDE SEQUENCE</scope>
    <source>
        <strain evidence="1">LMG 29479</strain>
    </source>
</reference>
<dbReference type="Gene3D" id="3.30.110.170">
    <property type="entry name" value="Protein of unknown function (DUF541), domain 1"/>
    <property type="match status" value="1"/>
</dbReference>
<dbReference type="RefSeq" id="WP_211927714.1">
    <property type="nucleotide sequence ID" value="NZ_JAGQFT020000006.1"/>
</dbReference>
<evidence type="ECO:0000313" key="3">
    <source>
        <dbReference type="Proteomes" id="UP000675747"/>
    </source>
</evidence>
<dbReference type="InterPro" id="IPR007497">
    <property type="entry name" value="SIMPL/DUF541"/>
</dbReference>
<proteinExistence type="predicted"/>
<comment type="caution">
    <text evidence="1">The sequence shown here is derived from an EMBL/GenBank/DDBJ whole genome shotgun (WGS) entry which is preliminary data.</text>
</comment>
<dbReference type="Proteomes" id="UP000675747">
    <property type="component" value="Unassembled WGS sequence"/>
</dbReference>
<protein>
    <submittedName>
        <fullName evidence="1">SIMPL domain-containing protein</fullName>
    </submittedName>
</protein>
<sequence length="237" mass="25807">MTMGTRIAMVLAALLLAVGLAWGGSYVGRAAEIWRDAGRSVAVKGLAEREVAADRSLWPLHYTVTADDLVALQAALARDEAAIRAFLEGRGFAAGDIAATSPQVTDRFANLYGEQRPDERYAAEATVLVRTARVDAVKQAMPHTGELVRAGVVLSTNYEYRTEFLFTALEAIKPEMIAEATADARRAAEQFAEDSGSRLGTIRNASQGYFSIEDLDSYTPDRKRVRVVTTIDYALED</sequence>
<dbReference type="EMBL" id="JAGQFT020000006">
    <property type="protein sequence ID" value="MBS7457514.1"/>
    <property type="molecule type" value="Genomic_DNA"/>
</dbReference>
<reference evidence="2 3" key="1">
    <citation type="journal article" date="2021" name="Microbiol. Resour. Announc.">
        <title>Draft Genome Sequence of Coralloluteibacterium stylophorae LMG 29479T.</title>
        <authorList>
            <person name="Karlyshev A.V."/>
            <person name="Kudryashova E.B."/>
            <person name="Ariskina E.V."/>
            <person name="Conroy A.P."/>
            <person name="Abidueva E.Y."/>
        </authorList>
    </citation>
    <scope>NUCLEOTIDE SEQUENCE [LARGE SCALE GENOMIC DNA]</scope>
    <source>
        <strain evidence="2 3">LMG 29479</strain>
    </source>
</reference>
<keyword evidence="3" id="KW-1185">Reference proteome</keyword>
<evidence type="ECO:0000313" key="2">
    <source>
        <dbReference type="EMBL" id="MBS7457514.1"/>
    </source>
</evidence>
<organism evidence="1">
    <name type="scientific">Coralloluteibacterium stylophorae</name>
    <dbReference type="NCBI Taxonomy" id="1776034"/>
    <lineage>
        <taxon>Bacteria</taxon>
        <taxon>Pseudomonadati</taxon>
        <taxon>Pseudomonadota</taxon>
        <taxon>Gammaproteobacteria</taxon>
        <taxon>Lysobacterales</taxon>
        <taxon>Lysobacteraceae</taxon>
        <taxon>Coralloluteibacterium</taxon>
    </lineage>
</organism>
<dbReference type="InterPro" id="IPR052022">
    <property type="entry name" value="26kDa_periplasmic_antigen"/>
</dbReference>